<dbReference type="AlphaFoldDB" id="A0A9D7T7L5"/>
<keyword evidence="1" id="KW-0732">Signal</keyword>
<protein>
    <submittedName>
        <fullName evidence="2">Uncharacterized protein</fullName>
    </submittedName>
</protein>
<reference evidence="2" key="1">
    <citation type="submission" date="2020-10" db="EMBL/GenBank/DDBJ databases">
        <title>Connecting structure to function with the recovery of over 1000 high-quality activated sludge metagenome-assembled genomes encoding full-length rRNA genes using long-read sequencing.</title>
        <authorList>
            <person name="Singleton C.M."/>
            <person name="Petriglieri F."/>
            <person name="Kristensen J.M."/>
            <person name="Kirkegaard R.H."/>
            <person name="Michaelsen T.Y."/>
            <person name="Andersen M.H."/>
            <person name="Karst S.M."/>
            <person name="Dueholm M.S."/>
            <person name="Nielsen P.H."/>
            <person name="Albertsen M."/>
        </authorList>
    </citation>
    <scope>NUCLEOTIDE SEQUENCE</scope>
    <source>
        <strain evidence="2">Ribe_18-Q3-R11-54_MAXAC.001</strain>
    </source>
</reference>
<feature type="signal peptide" evidence="1">
    <location>
        <begin position="1"/>
        <end position="26"/>
    </location>
</feature>
<name>A0A9D7T7L5_9MICO</name>
<evidence type="ECO:0000256" key="1">
    <source>
        <dbReference type="SAM" id="SignalP"/>
    </source>
</evidence>
<organism evidence="2 3">
    <name type="scientific">Candidatus Phosphoribacter hodrii</name>
    <dbReference type="NCBI Taxonomy" id="2953743"/>
    <lineage>
        <taxon>Bacteria</taxon>
        <taxon>Bacillati</taxon>
        <taxon>Actinomycetota</taxon>
        <taxon>Actinomycetes</taxon>
        <taxon>Micrococcales</taxon>
        <taxon>Dermatophilaceae</taxon>
        <taxon>Candidatus Phosphoribacter</taxon>
    </lineage>
</organism>
<feature type="chain" id="PRO_5039710806" evidence="1">
    <location>
        <begin position="27"/>
        <end position="342"/>
    </location>
</feature>
<gene>
    <name evidence="2" type="ORF">IPP00_09225</name>
</gene>
<dbReference type="Proteomes" id="UP000886632">
    <property type="component" value="Unassembled WGS sequence"/>
</dbReference>
<sequence length="342" mass="35616">MRQIRAALICAVAAISLLVSPGTAQAGIEDASDGAGFGVRVGFSGDGAPSGGGSTVVRMPASCWWTPINYMGFQQDNPSSWVEWYDTVVRELRDHAHAAIAYFQMGPRSMYEAAAASPNANALELYGIDCRDDATYCSGILMSYAGTPQVYDPGGCPVPVTHRFFAGATPQPLVDPEDLAQVARDYMAIPDPVAERNPKLDIAGGSTLVSLPTWFWVTNPDAVGAATGGTRTIRAQAGPVWAEVVAQTSGLSISSPAGGTSCPPDRAVRVYAPGADDSTGCTVAFEAASVRYADGYPVDLSTSWSATWTGSGGTGGVLPGLSRTVTTNVPVAESQALVYSYR</sequence>
<evidence type="ECO:0000313" key="2">
    <source>
        <dbReference type="EMBL" id="MBL0004147.1"/>
    </source>
</evidence>
<dbReference type="EMBL" id="JADKGK010000020">
    <property type="protein sequence ID" value="MBL0004147.1"/>
    <property type="molecule type" value="Genomic_DNA"/>
</dbReference>
<accession>A0A9D7T7L5</accession>
<comment type="caution">
    <text evidence="2">The sequence shown here is derived from an EMBL/GenBank/DDBJ whole genome shotgun (WGS) entry which is preliminary data.</text>
</comment>
<evidence type="ECO:0000313" key="3">
    <source>
        <dbReference type="Proteomes" id="UP000886632"/>
    </source>
</evidence>
<proteinExistence type="predicted"/>